<dbReference type="STRING" id="145388.A0A0D2LKJ7"/>
<dbReference type="GO" id="GO:0051082">
    <property type="term" value="F:unfolded protein binding"/>
    <property type="evidence" value="ECO:0007669"/>
    <property type="project" value="TreeGrafter"/>
</dbReference>
<organism evidence="3 4">
    <name type="scientific">Monoraphidium neglectum</name>
    <dbReference type="NCBI Taxonomy" id="145388"/>
    <lineage>
        <taxon>Eukaryota</taxon>
        <taxon>Viridiplantae</taxon>
        <taxon>Chlorophyta</taxon>
        <taxon>core chlorophytes</taxon>
        <taxon>Chlorophyceae</taxon>
        <taxon>CS clade</taxon>
        <taxon>Sphaeropleales</taxon>
        <taxon>Selenastraceae</taxon>
        <taxon>Monoraphidium</taxon>
    </lineage>
</organism>
<protein>
    <submittedName>
        <fullName evidence="3">Chaperone protein dnaJ</fullName>
    </submittedName>
</protein>
<evidence type="ECO:0000313" key="3">
    <source>
        <dbReference type="EMBL" id="KIY92454.1"/>
    </source>
</evidence>
<dbReference type="AlphaFoldDB" id="A0A0D2LKJ7"/>
<evidence type="ECO:0000313" key="4">
    <source>
        <dbReference type="Proteomes" id="UP000054498"/>
    </source>
</evidence>
<dbReference type="Pfam" id="PF00226">
    <property type="entry name" value="DnaJ"/>
    <property type="match status" value="1"/>
</dbReference>
<proteinExistence type="predicted"/>
<dbReference type="GO" id="GO:0005737">
    <property type="term" value="C:cytoplasm"/>
    <property type="evidence" value="ECO:0007669"/>
    <property type="project" value="TreeGrafter"/>
</dbReference>
<dbReference type="GeneID" id="25733179"/>
<dbReference type="CDD" id="cd06257">
    <property type="entry name" value="DnaJ"/>
    <property type="match status" value="1"/>
</dbReference>
<name>A0A0D2LKJ7_9CHLO</name>
<accession>A0A0D2LKJ7</accession>
<dbReference type="PANTHER" id="PTHR43096:SF10">
    <property type="entry name" value="CHAPERONE PROTEIN DNAJ A6, CHLOROPLASTIC"/>
    <property type="match status" value="1"/>
</dbReference>
<keyword evidence="1" id="KW-0143">Chaperone</keyword>
<dbReference type="PROSITE" id="PS50076">
    <property type="entry name" value="DNAJ_2"/>
    <property type="match status" value="1"/>
</dbReference>
<dbReference type="SUPFAM" id="SSF46565">
    <property type="entry name" value="Chaperone J-domain"/>
    <property type="match status" value="1"/>
</dbReference>
<dbReference type="EMBL" id="KK105613">
    <property type="protein sequence ID" value="KIY92454.1"/>
    <property type="molecule type" value="Genomic_DNA"/>
</dbReference>
<dbReference type="OrthoDB" id="10250354at2759"/>
<dbReference type="PROSITE" id="PS00636">
    <property type="entry name" value="DNAJ_1"/>
    <property type="match status" value="1"/>
</dbReference>
<feature type="domain" description="J" evidence="2">
    <location>
        <begin position="16"/>
        <end position="80"/>
    </location>
</feature>
<dbReference type="RefSeq" id="XP_013891474.1">
    <property type="nucleotide sequence ID" value="XM_014036020.1"/>
</dbReference>
<dbReference type="Gene3D" id="1.10.287.110">
    <property type="entry name" value="DnaJ domain"/>
    <property type="match status" value="1"/>
</dbReference>
<dbReference type="InterPro" id="IPR001623">
    <property type="entry name" value="DnaJ_domain"/>
</dbReference>
<dbReference type="SMART" id="SM00271">
    <property type="entry name" value="DnaJ"/>
    <property type="match status" value="1"/>
</dbReference>
<reference evidence="3 4" key="1">
    <citation type="journal article" date="2013" name="BMC Genomics">
        <title>Reconstruction of the lipid metabolism for the microalga Monoraphidium neglectum from its genome sequence reveals characteristics suitable for biofuel production.</title>
        <authorList>
            <person name="Bogen C."/>
            <person name="Al-Dilaimi A."/>
            <person name="Albersmeier A."/>
            <person name="Wichmann J."/>
            <person name="Grundmann M."/>
            <person name="Rupp O."/>
            <person name="Lauersen K.J."/>
            <person name="Blifernez-Klassen O."/>
            <person name="Kalinowski J."/>
            <person name="Goesmann A."/>
            <person name="Mussgnug J.H."/>
            <person name="Kruse O."/>
        </authorList>
    </citation>
    <scope>NUCLEOTIDE SEQUENCE [LARGE SCALE GENOMIC DNA]</scope>
    <source>
        <strain evidence="3 4">SAG 48.87</strain>
    </source>
</reference>
<evidence type="ECO:0000256" key="1">
    <source>
        <dbReference type="ARBA" id="ARBA00023186"/>
    </source>
</evidence>
<keyword evidence="4" id="KW-1185">Reference proteome</keyword>
<dbReference type="InterPro" id="IPR018253">
    <property type="entry name" value="DnaJ_domain_CS"/>
</dbReference>
<dbReference type="PANTHER" id="PTHR43096">
    <property type="entry name" value="DNAJ HOMOLOG 1, MITOCHONDRIAL-RELATED"/>
    <property type="match status" value="1"/>
</dbReference>
<dbReference type="PRINTS" id="PR00625">
    <property type="entry name" value="JDOMAIN"/>
</dbReference>
<gene>
    <name evidence="3" type="ORF">MNEG_15510</name>
</gene>
<dbReference type="KEGG" id="mng:MNEG_15510"/>
<sequence length="140" mass="14803">MLASLRGLSVVVRAADYYDVLGVPRNADKKAIKQAYRSKARKYHPDVNKEAGAEAQFKQIGEAYEVLSDDQKRQIYDKYGEAGLKGGMGGFGGAGGMGGMGGATDPFSIFEQFFGGGMGGMGGFGGAGTRQTQMQGEDQR</sequence>
<dbReference type="InterPro" id="IPR036869">
    <property type="entry name" value="J_dom_sf"/>
</dbReference>
<dbReference type="GO" id="GO:0042026">
    <property type="term" value="P:protein refolding"/>
    <property type="evidence" value="ECO:0007669"/>
    <property type="project" value="TreeGrafter"/>
</dbReference>
<dbReference type="Proteomes" id="UP000054498">
    <property type="component" value="Unassembled WGS sequence"/>
</dbReference>
<dbReference type="FunFam" id="1.10.287.110:FF:000034">
    <property type="entry name" value="Chaperone protein DnaJ"/>
    <property type="match status" value="1"/>
</dbReference>
<evidence type="ECO:0000259" key="2">
    <source>
        <dbReference type="PROSITE" id="PS50076"/>
    </source>
</evidence>